<dbReference type="EMBL" id="CP133613">
    <property type="protein sequence ID" value="WMV13736.1"/>
    <property type="molecule type" value="Genomic_DNA"/>
</dbReference>
<reference evidence="2" key="1">
    <citation type="submission" date="2023-08" db="EMBL/GenBank/DDBJ databases">
        <title>A de novo genome assembly of Solanum verrucosum Schlechtendal, a Mexican diploid species geographically isolated from the other diploid A-genome species in potato relatives.</title>
        <authorList>
            <person name="Hosaka K."/>
        </authorList>
    </citation>
    <scope>NUCLEOTIDE SEQUENCE</scope>
    <source>
        <tissue evidence="2">Young leaves</tissue>
    </source>
</reference>
<dbReference type="InterPro" id="IPR041588">
    <property type="entry name" value="Integrase_H2C2"/>
</dbReference>
<dbReference type="AlphaFoldDB" id="A0AAF0Q4H7"/>
<accession>A0AAF0Q4H7</accession>
<protein>
    <recommendedName>
        <fullName evidence="1">Integrase zinc-binding domain-containing protein</fullName>
    </recommendedName>
</protein>
<evidence type="ECO:0000259" key="1">
    <source>
        <dbReference type="Pfam" id="PF17921"/>
    </source>
</evidence>
<organism evidence="2 3">
    <name type="scientific">Solanum verrucosum</name>
    <dbReference type="NCBI Taxonomy" id="315347"/>
    <lineage>
        <taxon>Eukaryota</taxon>
        <taxon>Viridiplantae</taxon>
        <taxon>Streptophyta</taxon>
        <taxon>Embryophyta</taxon>
        <taxon>Tracheophyta</taxon>
        <taxon>Spermatophyta</taxon>
        <taxon>Magnoliopsida</taxon>
        <taxon>eudicotyledons</taxon>
        <taxon>Gunneridae</taxon>
        <taxon>Pentapetalae</taxon>
        <taxon>asterids</taxon>
        <taxon>lamiids</taxon>
        <taxon>Solanales</taxon>
        <taxon>Solanaceae</taxon>
        <taxon>Solanoideae</taxon>
        <taxon>Solaneae</taxon>
        <taxon>Solanum</taxon>
    </lineage>
</organism>
<sequence length="100" mass="11724">KNGPESSFLSNLKAKKYLDPVLVYLKKSVSEKTIKVFSRGGDSVLHYQGRLCVPNIDYLSEQILSEAHSSHYFLYSGATKMYRNFWEVYWWNRIKKNIVN</sequence>
<dbReference type="Pfam" id="PF17921">
    <property type="entry name" value="Integrase_H2C2"/>
    <property type="match status" value="1"/>
</dbReference>
<gene>
    <name evidence="2" type="ORF">MTR67_007121</name>
</gene>
<dbReference type="Proteomes" id="UP001234989">
    <property type="component" value="Chromosome 2"/>
</dbReference>
<dbReference type="Gene3D" id="1.10.340.70">
    <property type="match status" value="1"/>
</dbReference>
<proteinExistence type="predicted"/>
<feature type="domain" description="Integrase zinc-binding" evidence="1">
    <location>
        <begin position="59"/>
        <end position="99"/>
    </location>
</feature>
<name>A0AAF0Q4H7_SOLVR</name>
<evidence type="ECO:0000313" key="3">
    <source>
        <dbReference type="Proteomes" id="UP001234989"/>
    </source>
</evidence>
<keyword evidence="3" id="KW-1185">Reference proteome</keyword>
<evidence type="ECO:0000313" key="2">
    <source>
        <dbReference type="EMBL" id="WMV13736.1"/>
    </source>
</evidence>
<feature type="non-terminal residue" evidence="2">
    <location>
        <position position="1"/>
    </location>
</feature>
<feature type="non-terminal residue" evidence="2">
    <location>
        <position position="100"/>
    </location>
</feature>